<feature type="compositionally biased region" description="Basic and acidic residues" evidence="1">
    <location>
        <begin position="95"/>
        <end position="122"/>
    </location>
</feature>
<dbReference type="Proteomes" id="UP000077202">
    <property type="component" value="Unassembled WGS sequence"/>
</dbReference>
<reference evidence="3" key="1">
    <citation type="submission" date="2016-03" db="EMBL/GenBank/DDBJ databases">
        <title>Mechanisms controlling the formation of the plant cell surface in tip-growing cells are functionally conserved among land plants.</title>
        <authorList>
            <person name="Honkanen S."/>
            <person name="Jones V.A."/>
            <person name="Morieri G."/>
            <person name="Champion C."/>
            <person name="Hetherington A.J."/>
            <person name="Kelly S."/>
            <person name="Saint-Marcoux D."/>
            <person name="Proust H."/>
            <person name="Prescott H."/>
            <person name="Dolan L."/>
        </authorList>
    </citation>
    <scope>NUCLEOTIDE SEQUENCE [LARGE SCALE GENOMIC DNA]</scope>
    <source>
        <tissue evidence="3">Whole gametophyte</tissue>
    </source>
</reference>
<sequence>MDVDPNPEGENQSSALIRERCLITAPILDQIGIRNPDQIAAGHSLARFCMSFPEFPPLPAPVSVSVRLGLGAGTGLGLRPGPGLVVDRDKLSRAHGIAHQERSKQKNDDRKKQKNSENRVGTKFDTSPAPAAAAAAPPMPDLLYAPRMNLCSSFPAAAILWAHHHHKHQAVARLPACLLLLLLLLLFKRMWCDEI</sequence>
<organism evidence="3 4">
    <name type="scientific">Marchantia polymorpha subsp. ruderalis</name>
    <dbReference type="NCBI Taxonomy" id="1480154"/>
    <lineage>
        <taxon>Eukaryota</taxon>
        <taxon>Viridiplantae</taxon>
        <taxon>Streptophyta</taxon>
        <taxon>Embryophyta</taxon>
        <taxon>Marchantiophyta</taxon>
        <taxon>Marchantiopsida</taxon>
        <taxon>Marchantiidae</taxon>
        <taxon>Marchantiales</taxon>
        <taxon>Marchantiaceae</taxon>
        <taxon>Marchantia</taxon>
    </lineage>
</organism>
<dbReference type="AlphaFoldDB" id="A0A176WP81"/>
<keyword evidence="4" id="KW-1185">Reference proteome</keyword>
<accession>A0A176WP81</accession>
<evidence type="ECO:0000313" key="4">
    <source>
        <dbReference type="Proteomes" id="UP000077202"/>
    </source>
</evidence>
<gene>
    <name evidence="3" type="ORF">AXG93_4280s1050</name>
</gene>
<comment type="caution">
    <text evidence="3">The sequence shown here is derived from an EMBL/GenBank/DDBJ whole genome shotgun (WGS) entry which is preliminary data.</text>
</comment>
<keyword evidence="2" id="KW-0472">Membrane</keyword>
<evidence type="ECO:0000256" key="1">
    <source>
        <dbReference type="SAM" id="MobiDB-lite"/>
    </source>
</evidence>
<keyword evidence="2" id="KW-0812">Transmembrane</keyword>
<protein>
    <submittedName>
        <fullName evidence="3">Uncharacterized protein</fullName>
    </submittedName>
</protein>
<proteinExistence type="predicted"/>
<evidence type="ECO:0000256" key="2">
    <source>
        <dbReference type="SAM" id="Phobius"/>
    </source>
</evidence>
<feature type="transmembrane region" description="Helical" evidence="2">
    <location>
        <begin position="170"/>
        <end position="187"/>
    </location>
</feature>
<evidence type="ECO:0000313" key="3">
    <source>
        <dbReference type="EMBL" id="OAE34056.1"/>
    </source>
</evidence>
<name>A0A176WP81_MARPO</name>
<keyword evidence="2" id="KW-1133">Transmembrane helix</keyword>
<dbReference type="EMBL" id="LVLJ01000456">
    <property type="protein sequence ID" value="OAE34056.1"/>
    <property type="molecule type" value="Genomic_DNA"/>
</dbReference>
<feature type="region of interest" description="Disordered" evidence="1">
    <location>
        <begin position="95"/>
        <end position="133"/>
    </location>
</feature>